<dbReference type="GO" id="GO:0016020">
    <property type="term" value="C:membrane"/>
    <property type="evidence" value="ECO:0007669"/>
    <property type="project" value="UniProtKB-SubCell"/>
</dbReference>
<accession>A0A543K501</accession>
<keyword evidence="4 5" id="KW-0472">Membrane</keyword>
<evidence type="ECO:0000256" key="3">
    <source>
        <dbReference type="ARBA" id="ARBA00022989"/>
    </source>
</evidence>
<comment type="subcellular location">
    <subcellularLocation>
        <location evidence="1">Membrane</location>
    </subcellularLocation>
</comment>
<dbReference type="InterPro" id="IPR007792">
    <property type="entry name" value="T4SS_VirB3/TrbD/AvhB"/>
</dbReference>
<sequence length="93" mass="10538">MMCERSTLFLGLVRPAQMLGLPILYAVLWIFGSVLMLIWSQSLWAFALAAAAYPALWLAAQWDPAFVEVIRVVSEHTRPTKNRKIWNGDSYAP</sequence>
<protein>
    <submittedName>
        <fullName evidence="6">Type IV secretion system protein VirB3</fullName>
    </submittedName>
</protein>
<evidence type="ECO:0000313" key="6">
    <source>
        <dbReference type="EMBL" id="TQM90135.1"/>
    </source>
</evidence>
<dbReference type="Proteomes" id="UP000320582">
    <property type="component" value="Unassembled WGS sequence"/>
</dbReference>
<evidence type="ECO:0000256" key="1">
    <source>
        <dbReference type="ARBA" id="ARBA00004370"/>
    </source>
</evidence>
<reference evidence="6 7" key="1">
    <citation type="submission" date="2019-06" db="EMBL/GenBank/DDBJ databases">
        <title>Genomic Encyclopedia of Archaeal and Bacterial Type Strains, Phase II (KMG-II): from individual species to whole genera.</title>
        <authorList>
            <person name="Goeker M."/>
        </authorList>
    </citation>
    <scope>NUCLEOTIDE SEQUENCE [LARGE SCALE GENOMIC DNA]</scope>
    <source>
        <strain evidence="6 7">DSM 18423</strain>
    </source>
</reference>
<comment type="caution">
    <text evidence="6">The sequence shown here is derived from an EMBL/GenBank/DDBJ whole genome shotgun (WGS) entry which is preliminary data.</text>
</comment>
<evidence type="ECO:0000256" key="4">
    <source>
        <dbReference type="ARBA" id="ARBA00023136"/>
    </source>
</evidence>
<organism evidence="6 7">
    <name type="scientific">Roseinatronobacter monicus</name>
    <dbReference type="NCBI Taxonomy" id="393481"/>
    <lineage>
        <taxon>Bacteria</taxon>
        <taxon>Pseudomonadati</taxon>
        <taxon>Pseudomonadota</taxon>
        <taxon>Alphaproteobacteria</taxon>
        <taxon>Rhodobacterales</taxon>
        <taxon>Paracoccaceae</taxon>
        <taxon>Roseinatronobacter</taxon>
    </lineage>
</organism>
<dbReference type="EMBL" id="VFPT01000003">
    <property type="protein sequence ID" value="TQM90135.1"/>
    <property type="molecule type" value="Genomic_DNA"/>
</dbReference>
<dbReference type="RefSeq" id="WP_246086412.1">
    <property type="nucleotide sequence ID" value="NZ_VFPT01000003.1"/>
</dbReference>
<feature type="transmembrane region" description="Helical" evidence="5">
    <location>
        <begin position="28"/>
        <end position="53"/>
    </location>
</feature>
<keyword evidence="7" id="KW-1185">Reference proteome</keyword>
<keyword evidence="2 5" id="KW-0812">Transmembrane</keyword>
<evidence type="ECO:0000256" key="2">
    <source>
        <dbReference type="ARBA" id="ARBA00022692"/>
    </source>
</evidence>
<evidence type="ECO:0000256" key="5">
    <source>
        <dbReference type="SAM" id="Phobius"/>
    </source>
</evidence>
<evidence type="ECO:0000313" key="7">
    <source>
        <dbReference type="Proteomes" id="UP000320582"/>
    </source>
</evidence>
<gene>
    <name evidence="6" type="ORF">BD293_4060</name>
</gene>
<keyword evidence="3 5" id="KW-1133">Transmembrane helix</keyword>
<name>A0A543K501_9RHOB</name>
<dbReference type="AlphaFoldDB" id="A0A543K501"/>
<dbReference type="Pfam" id="PF05101">
    <property type="entry name" value="VirB3"/>
    <property type="match status" value="1"/>
</dbReference>
<proteinExistence type="predicted"/>